<dbReference type="InterPro" id="IPR016024">
    <property type="entry name" value="ARM-type_fold"/>
</dbReference>
<organism evidence="1 2">
    <name type="scientific">Cichlidogyrus casuarinus</name>
    <dbReference type="NCBI Taxonomy" id="1844966"/>
    <lineage>
        <taxon>Eukaryota</taxon>
        <taxon>Metazoa</taxon>
        <taxon>Spiralia</taxon>
        <taxon>Lophotrochozoa</taxon>
        <taxon>Platyhelminthes</taxon>
        <taxon>Monogenea</taxon>
        <taxon>Monopisthocotylea</taxon>
        <taxon>Dactylogyridea</taxon>
        <taxon>Ancyrocephalidae</taxon>
        <taxon>Cichlidogyrus</taxon>
    </lineage>
</organism>
<reference evidence="1 2" key="1">
    <citation type="submission" date="2024-11" db="EMBL/GenBank/DDBJ databases">
        <title>Adaptive evolution of stress response genes in parasites aligns with host niche diversity.</title>
        <authorList>
            <person name="Hahn C."/>
            <person name="Resl P."/>
        </authorList>
    </citation>
    <scope>NUCLEOTIDE SEQUENCE [LARGE SCALE GENOMIC DNA]</scope>
    <source>
        <strain evidence="1">EGGRZ-B1_66</strain>
        <tissue evidence="1">Body</tissue>
    </source>
</reference>
<gene>
    <name evidence="1" type="ORF">Ciccas_012072</name>
</gene>
<keyword evidence="2" id="KW-1185">Reference proteome</keyword>
<comment type="caution">
    <text evidence="1">The sequence shown here is derived from an EMBL/GenBank/DDBJ whole genome shotgun (WGS) entry which is preliminary data.</text>
</comment>
<evidence type="ECO:0000313" key="1">
    <source>
        <dbReference type="EMBL" id="KAL3309383.1"/>
    </source>
</evidence>
<dbReference type="AlphaFoldDB" id="A0ABD2PPE8"/>
<dbReference type="Proteomes" id="UP001626550">
    <property type="component" value="Unassembled WGS sequence"/>
</dbReference>
<dbReference type="EMBL" id="JBJKFK010003987">
    <property type="protein sequence ID" value="KAL3309383.1"/>
    <property type="molecule type" value="Genomic_DNA"/>
</dbReference>
<sequence>MQVLEKLNKGEIYGALQLIINWTTFRNDESKDLLLNEEWKEVLFSLQKMLLDTENMEVLQFLLRSIHALVLNSHKLITIRDCQVILAATFQIFTRWKSSVDPLITLKLINCLAPTFLLTKAQFRPFVRSALEGVLFMYKYTKTGLRDEFYKVFNEILELEPEISYPIMKPYLKAFCSDTLNRRFRTQKSSIHMCLVMNSPVQKFVLARAERAILFGNCYLMLRGDIMASLCRIKSSHLKMTFLFRLSRDADLFSYCLKTRILHKCFENECFNDVEYDLLELIMTENGESVWLDLPMKLPFEQASEKFHQGTMCMRAQQKIYEIPD</sequence>
<accession>A0ABD2PPE8</accession>
<name>A0ABD2PPE8_9PLAT</name>
<protein>
    <submittedName>
        <fullName evidence="1">Uncharacterized protein</fullName>
    </submittedName>
</protein>
<evidence type="ECO:0000313" key="2">
    <source>
        <dbReference type="Proteomes" id="UP001626550"/>
    </source>
</evidence>
<dbReference type="SUPFAM" id="SSF48371">
    <property type="entry name" value="ARM repeat"/>
    <property type="match status" value="1"/>
</dbReference>
<proteinExistence type="predicted"/>